<keyword evidence="3" id="KW-1185">Reference proteome</keyword>
<organism evidence="2 3">
    <name type="scientific">Methylorubrum podarium</name>
    <dbReference type="NCBI Taxonomy" id="200476"/>
    <lineage>
        <taxon>Bacteria</taxon>
        <taxon>Pseudomonadati</taxon>
        <taxon>Pseudomonadota</taxon>
        <taxon>Alphaproteobacteria</taxon>
        <taxon>Hyphomicrobiales</taxon>
        <taxon>Methylobacteriaceae</taxon>
        <taxon>Methylorubrum</taxon>
    </lineage>
</organism>
<gene>
    <name evidence="2" type="ORF">ABS772_06315</name>
</gene>
<name>A0ABV1QJG1_9HYPH</name>
<accession>A0ABV1QJG1</accession>
<evidence type="ECO:0000313" key="2">
    <source>
        <dbReference type="EMBL" id="MER2249528.1"/>
    </source>
</evidence>
<protein>
    <submittedName>
        <fullName evidence="2">Uncharacterized protein</fullName>
    </submittedName>
</protein>
<keyword evidence="1" id="KW-0175">Coiled coil</keyword>
<dbReference type="RefSeq" id="WP_350393040.1">
    <property type="nucleotide sequence ID" value="NZ_JBELQE010000040.1"/>
</dbReference>
<dbReference type="EMBL" id="JBELQE010000040">
    <property type="protein sequence ID" value="MER2249528.1"/>
    <property type="molecule type" value="Genomic_DNA"/>
</dbReference>
<evidence type="ECO:0000313" key="3">
    <source>
        <dbReference type="Proteomes" id="UP001480955"/>
    </source>
</evidence>
<sequence length="334" mass="35545">MRKPKLAAEAVSCETELTGLVTTRNNLQTRQTALTSELEQAVARRREALIQGADAAAIADAERACRDIEGTATGIADALAEVERRIVATEQRIAAERQTAEIEAVAAGLERNAAEIQKAGDRLAKALAEVAKAHTGLAITISGSAAGQFDPVNGPAGPLAIASNLLLHGLVQAMPGLEIRAELKPWSTYSAPSQIEGADPIRIAAEFGERLRETAGKVRAREIGHELPVGEDYAEPVPFDLAEMQIYVISPFSYHRRANAPTMVTSPVTLVPWPVAERAIELGVAASSETPEWRQARKADAGSADATTTPHGWGNVVDIEFDLAAWLIDQRAAA</sequence>
<evidence type="ECO:0000256" key="1">
    <source>
        <dbReference type="SAM" id="Coils"/>
    </source>
</evidence>
<reference evidence="2 3" key="1">
    <citation type="submission" date="2024-06" db="EMBL/GenBank/DDBJ databases">
        <authorList>
            <person name="Campbell A.G."/>
        </authorList>
    </citation>
    <scope>NUCLEOTIDE SEQUENCE [LARGE SCALE GENOMIC DNA]</scope>
    <source>
        <strain evidence="2 3">EM12</strain>
    </source>
</reference>
<proteinExistence type="predicted"/>
<dbReference type="Proteomes" id="UP001480955">
    <property type="component" value="Unassembled WGS sequence"/>
</dbReference>
<comment type="caution">
    <text evidence="2">The sequence shown here is derived from an EMBL/GenBank/DDBJ whole genome shotgun (WGS) entry which is preliminary data.</text>
</comment>
<feature type="coiled-coil region" evidence="1">
    <location>
        <begin position="79"/>
        <end position="129"/>
    </location>
</feature>